<dbReference type="RefSeq" id="WP_195817757.1">
    <property type="nucleotide sequence ID" value="NZ_JADOBH010000004.1"/>
</dbReference>
<comment type="caution">
    <text evidence="2">The sequence shown here is derived from an EMBL/GenBank/DDBJ whole genome shotgun (WGS) entry which is preliminary data.</text>
</comment>
<gene>
    <name evidence="2" type="ORF">IV431_18140</name>
</gene>
<name>A0ABS0DUD4_9GAMM</name>
<keyword evidence="1" id="KW-0472">Membrane</keyword>
<evidence type="ECO:0000313" key="2">
    <source>
        <dbReference type="EMBL" id="MBF7957484.1"/>
    </source>
</evidence>
<organism evidence="2 3">
    <name type="scientific">Rahnella victoriana</name>
    <dbReference type="NCBI Taxonomy" id="1510570"/>
    <lineage>
        <taxon>Bacteria</taxon>
        <taxon>Pseudomonadati</taxon>
        <taxon>Pseudomonadota</taxon>
        <taxon>Gammaproteobacteria</taxon>
        <taxon>Enterobacterales</taxon>
        <taxon>Yersiniaceae</taxon>
        <taxon>Rahnella</taxon>
    </lineage>
</organism>
<accession>A0ABS0DUD4</accession>
<evidence type="ECO:0000313" key="3">
    <source>
        <dbReference type="Proteomes" id="UP000600307"/>
    </source>
</evidence>
<evidence type="ECO:0000256" key="1">
    <source>
        <dbReference type="SAM" id="Phobius"/>
    </source>
</evidence>
<keyword evidence="3" id="KW-1185">Reference proteome</keyword>
<feature type="transmembrane region" description="Helical" evidence="1">
    <location>
        <begin position="51"/>
        <end position="73"/>
    </location>
</feature>
<dbReference type="EMBL" id="JADOBH010000004">
    <property type="protein sequence ID" value="MBF7957484.1"/>
    <property type="molecule type" value="Genomic_DNA"/>
</dbReference>
<feature type="transmembrane region" description="Helical" evidence="1">
    <location>
        <begin position="21"/>
        <end position="39"/>
    </location>
</feature>
<keyword evidence="1" id="KW-1133">Transmembrane helix</keyword>
<sequence length="379" mass="42127">MKPQPSFPAYRQARPPAGKRWLATGATLLLLTAGLSALLRPREAGYSEMLITSGVILMICGLAWGIRVLLYRVTLHNAQLYRREVQRVQESWWARHRQHVALAEAVLIGPPGTTLAQWLRLVNRDHRKPEINAETGGKTLRLLHSFTTDTTERENQLAQTLALQWREQHQGELTITPLHCYWSGTQASWLAFYTQMGVSFPHLVLPPSPLPWLGETSMENIIDEMTSSAPESFILCAGCRSVPASHESPLPAGEAAVLWLLGKKGKVQFSRGEVCDTLAGENVLTVARRALQQSELAHPPDDSFLFSQPDMPELSETGWNVTQNMQDLNWGQLAEIESMVTRTLAAFFAEHQAIPCGWIARNPNNTLALGIVKPYGSGK</sequence>
<proteinExistence type="predicted"/>
<reference evidence="2 3" key="1">
    <citation type="submission" date="2020-11" db="EMBL/GenBank/DDBJ databases">
        <title>Taxonomic investigation of Rahnella spp.</title>
        <authorList>
            <person name="Lee S.D."/>
        </authorList>
    </citation>
    <scope>NUCLEOTIDE SEQUENCE [LARGE SCALE GENOMIC DNA]</scope>
    <source>
        <strain evidence="2 3">SAP-10</strain>
    </source>
</reference>
<keyword evidence="1" id="KW-0812">Transmembrane</keyword>
<dbReference type="Proteomes" id="UP000600307">
    <property type="component" value="Unassembled WGS sequence"/>
</dbReference>
<evidence type="ECO:0008006" key="4">
    <source>
        <dbReference type="Google" id="ProtNLM"/>
    </source>
</evidence>
<protein>
    <recommendedName>
        <fullName evidence="4">Type VI secretion protein</fullName>
    </recommendedName>
</protein>